<evidence type="ECO:0000313" key="6">
    <source>
        <dbReference type="EMBL" id="NYF44475.1"/>
    </source>
</evidence>
<proteinExistence type="predicted"/>
<dbReference type="CDD" id="cd01574">
    <property type="entry name" value="PBP1_LacI"/>
    <property type="match status" value="1"/>
</dbReference>
<dbReference type="PANTHER" id="PTHR30146:SF109">
    <property type="entry name" value="HTH-TYPE TRANSCRIPTIONAL REGULATOR GALS"/>
    <property type="match status" value="1"/>
</dbReference>
<dbReference type="RefSeq" id="WP_246424782.1">
    <property type="nucleotide sequence ID" value="NZ_JACCCO010000003.1"/>
</dbReference>
<dbReference type="AlphaFoldDB" id="A0A852VE65"/>
<dbReference type="InterPro" id="IPR000843">
    <property type="entry name" value="HTH_LacI"/>
</dbReference>
<accession>A0A852VE65</accession>
<dbReference type="SMART" id="SM00354">
    <property type="entry name" value="HTH_LACI"/>
    <property type="match status" value="1"/>
</dbReference>
<dbReference type="InterPro" id="IPR010982">
    <property type="entry name" value="Lambda_DNA-bd_dom_sf"/>
</dbReference>
<evidence type="ECO:0000256" key="2">
    <source>
        <dbReference type="ARBA" id="ARBA00023125"/>
    </source>
</evidence>
<feature type="region of interest" description="Disordered" evidence="4">
    <location>
        <begin position="320"/>
        <end position="357"/>
    </location>
</feature>
<dbReference type="Gene3D" id="1.10.260.40">
    <property type="entry name" value="lambda repressor-like DNA-binding domains"/>
    <property type="match status" value="1"/>
</dbReference>
<dbReference type="Proteomes" id="UP000576393">
    <property type="component" value="Unassembled WGS sequence"/>
</dbReference>
<name>A0A852VE65_9ACTN</name>
<dbReference type="EMBL" id="JACCCO010000003">
    <property type="protein sequence ID" value="NYF44475.1"/>
    <property type="molecule type" value="Genomic_DNA"/>
</dbReference>
<evidence type="ECO:0000256" key="3">
    <source>
        <dbReference type="ARBA" id="ARBA00023163"/>
    </source>
</evidence>
<keyword evidence="2 6" id="KW-0238">DNA-binding</keyword>
<dbReference type="GO" id="GO:0003700">
    <property type="term" value="F:DNA-binding transcription factor activity"/>
    <property type="evidence" value="ECO:0007669"/>
    <property type="project" value="TreeGrafter"/>
</dbReference>
<reference evidence="6 7" key="1">
    <citation type="submission" date="2020-07" db="EMBL/GenBank/DDBJ databases">
        <title>Sequencing the genomes of 1000 actinobacteria strains.</title>
        <authorList>
            <person name="Klenk H.-P."/>
        </authorList>
    </citation>
    <scope>NUCLEOTIDE SEQUENCE [LARGE SCALE GENOMIC DNA]</scope>
    <source>
        <strain evidence="6 7">DSM 45763</strain>
    </source>
</reference>
<dbReference type="Pfam" id="PF13377">
    <property type="entry name" value="Peripla_BP_3"/>
    <property type="match status" value="1"/>
</dbReference>
<dbReference type="PROSITE" id="PS50932">
    <property type="entry name" value="HTH_LACI_2"/>
    <property type="match status" value="1"/>
</dbReference>
<dbReference type="InterPro" id="IPR028082">
    <property type="entry name" value="Peripla_BP_I"/>
</dbReference>
<keyword evidence="3" id="KW-0804">Transcription</keyword>
<evidence type="ECO:0000256" key="4">
    <source>
        <dbReference type="SAM" id="MobiDB-lite"/>
    </source>
</evidence>
<keyword evidence="1" id="KW-0805">Transcription regulation</keyword>
<dbReference type="Pfam" id="PF00356">
    <property type="entry name" value="LacI"/>
    <property type="match status" value="1"/>
</dbReference>
<organism evidence="6 7">
    <name type="scientific">Streptosporangium sandarakinum</name>
    <dbReference type="NCBI Taxonomy" id="1260955"/>
    <lineage>
        <taxon>Bacteria</taxon>
        <taxon>Bacillati</taxon>
        <taxon>Actinomycetota</taxon>
        <taxon>Actinomycetes</taxon>
        <taxon>Streptosporangiales</taxon>
        <taxon>Streptosporangiaceae</taxon>
        <taxon>Streptosporangium</taxon>
    </lineage>
</organism>
<dbReference type="Gene3D" id="3.40.50.2300">
    <property type="match status" value="2"/>
</dbReference>
<protein>
    <submittedName>
        <fullName evidence="6">DNA-binding LacI/PurR family transcriptional regulator</fullName>
    </submittedName>
</protein>
<dbReference type="PANTHER" id="PTHR30146">
    <property type="entry name" value="LACI-RELATED TRANSCRIPTIONAL REPRESSOR"/>
    <property type="match status" value="1"/>
</dbReference>
<dbReference type="InterPro" id="IPR046335">
    <property type="entry name" value="LacI/GalR-like_sensor"/>
</dbReference>
<evidence type="ECO:0000256" key="1">
    <source>
        <dbReference type="ARBA" id="ARBA00023015"/>
    </source>
</evidence>
<comment type="caution">
    <text evidence="6">The sequence shown here is derived from an EMBL/GenBank/DDBJ whole genome shotgun (WGS) entry which is preliminary data.</text>
</comment>
<dbReference type="SUPFAM" id="SSF47413">
    <property type="entry name" value="lambda repressor-like DNA-binding domains"/>
    <property type="match status" value="1"/>
</dbReference>
<dbReference type="CDD" id="cd01392">
    <property type="entry name" value="HTH_LacI"/>
    <property type="match status" value="1"/>
</dbReference>
<sequence length="357" mass="37630">MEMRSAGGDAVRPPAMADVARVAGVSPQTVSRTLSGHPSVQESTRAKVLAAVDQLGYRKNNAARVLSSGRSRSIGVVMLRTVFYSRVTLMYGIESAAQEAGYSVSVATTDCLDTSAIEDALSRLTDQGVDGVILAVPLMHVSRRIEQLTRSVPTVTIDGSRTPATEVVAVDQSLAARLATRHLLDLGHETVWHVAGPGEWLEAASRTRGWRDTLEAEGRVVPPELEGDWSPESGYRNGLILGRIPDVTAVFVASDEMAFGVVRALHELGRRVPDDISVVGVDDIALASYCSPPLTTVAQPFAEMGALAVRHLVRHLNDPEAAPEPAAVEPALVVRASTAPPGGSRGEKPPGGSSGGV</sequence>
<feature type="domain" description="HTH lacI-type" evidence="5">
    <location>
        <begin position="14"/>
        <end position="68"/>
    </location>
</feature>
<feature type="compositionally biased region" description="Low complexity" evidence="4">
    <location>
        <begin position="320"/>
        <end position="336"/>
    </location>
</feature>
<keyword evidence="7" id="KW-1185">Reference proteome</keyword>
<evidence type="ECO:0000259" key="5">
    <source>
        <dbReference type="PROSITE" id="PS50932"/>
    </source>
</evidence>
<gene>
    <name evidence="6" type="ORF">HDA43_006702</name>
</gene>
<dbReference type="SUPFAM" id="SSF53822">
    <property type="entry name" value="Periplasmic binding protein-like I"/>
    <property type="match status" value="1"/>
</dbReference>
<dbReference type="GO" id="GO:0000976">
    <property type="term" value="F:transcription cis-regulatory region binding"/>
    <property type="evidence" value="ECO:0007669"/>
    <property type="project" value="TreeGrafter"/>
</dbReference>
<evidence type="ECO:0000313" key="7">
    <source>
        <dbReference type="Proteomes" id="UP000576393"/>
    </source>
</evidence>